<evidence type="ECO:0000313" key="3">
    <source>
        <dbReference type="Proteomes" id="UP001304650"/>
    </source>
</evidence>
<dbReference type="Gene3D" id="2.160.20.10">
    <property type="entry name" value="Single-stranded right-handed beta-helix, Pectin lyase-like"/>
    <property type="match status" value="1"/>
</dbReference>
<evidence type="ECO:0000259" key="1">
    <source>
        <dbReference type="Pfam" id="PF13229"/>
    </source>
</evidence>
<keyword evidence="3" id="KW-1185">Reference proteome</keyword>
<protein>
    <submittedName>
        <fullName evidence="2">Right-handed parallel beta-helix repeat-containing protein</fullName>
    </submittedName>
</protein>
<dbReference type="Pfam" id="PF13229">
    <property type="entry name" value="Beta_helix"/>
    <property type="match status" value="1"/>
</dbReference>
<dbReference type="Proteomes" id="UP001304650">
    <property type="component" value="Chromosome"/>
</dbReference>
<feature type="domain" description="Right handed beta helix" evidence="1">
    <location>
        <begin position="239"/>
        <end position="384"/>
    </location>
</feature>
<sequence length="519" mass="56384">MLKEMARKRLVSLVVMLMLVLSYSHVPVTYAAGTIYYVDSLGGDDRNGGTSQSAAWQTLSKVNATTFAPGDQILFKTGGIWTGQLSPKGSGSSTSPIIINQYGTGNKPIINGGGLTNTGTLRLYNQQYWEINNLEITNKGTATGQKMGVSIEAKDIGTLNHIYLNALVIHDVNGLQTDKQNGGIWVHTYGNAVQSKFNDVQITYTTVYNTDRAGIVMTSDWWCNPDVVTCANRPAYVPSTNVVVRNNFVYSLGGDGISIRDTTSPIVEYNVVHDANARSGDYNNAIWTYNATNAKVQYNEAYLTRTTKDGLGFGLDYLQTGAIYQYNYSHDNEGGFAALYTDGSWAPQSNKNSVVRYNISQNDKTHIFAWYGPTTDTQVYNNTVYNSNSQVKVMDIINWSGYAQNITFSNNIIYSTVAMSYAIANGTNLNFKTNNFYGVTPPSGSNVTISGTFTVDPKLVNPGSGGTGRTTVDGYKLQNTSPVIHAGVVIANNGGKDYWGTTVSATNNPNIGAFNGYNP</sequence>
<name>A0AA96LRZ8_9BACL</name>
<dbReference type="InterPro" id="IPR011050">
    <property type="entry name" value="Pectin_lyase_fold/virulence"/>
</dbReference>
<accession>A0AA96LRZ8</accession>
<dbReference type="InterPro" id="IPR006626">
    <property type="entry name" value="PbH1"/>
</dbReference>
<dbReference type="SUPFAM" id="SSF51126">
    <property type="entry name" value="Pectin lyase-like"/>
    <property type="match status" value="1"/>
</dbReference>
<dbReference type="EMBL" id="CP130319">
    <property type="protein sequence ID" value="WNR46169.1"/>
    <property type="molecule type" value="Genomic_DNA"/>
</dbReference>
<dbReference type="AlphaFoldDB" id="A0AA96LRZ8"/>
<dbReference type="KEGG" id="proo:MJB10_08765"/>
<evidence type="ECO:0000313" key="2">
    <source>
        <dbReference type="EMBL" id="WNR46169.1"/>
    </source>
</evidence>
<gene>
    <name evidence="2" type="ORF">MJB10_08765</name>
</gene>
<dbReference type="InterPro" id="IPR012334">
    <property type="entry name" value="Pectin_lyas_fold"/>
</dbReference>
<proteinExistence type="predicted"/>
<dbReference type="InterPro" id="IPR039448">
    <property type="entry name" value="Beta_helix"/>
</dbReference>
<dbReference type="SMART" id="SM00710">
    <property type="entry name" value="PbH1"/>
    <property type="match status" value="5"/>
</dbReference>
<reference evidence="2" key="1">
    <citation type="submission" date="2022-02" db="EMBL/GenBank/DDBJ databases">
        <title>Paenibacillus sp. MBLB1832 Whole Genome Shotgun Sequencing.</title>
        <authorList>
            <person name="Hwang C.Y."/>
            <person name="Cho E.-S."/>
            <person name="Seo M.-J."/>
        </authorList>
    </citation>
    <scope>NUCLEOTIDE SEQUENCE</scope>
    <source>
        <strain evidence="2">MBLB1832</strain>
    </source>
</reference>
<dbReference type="RefSeq" id="WP_314803596.1">
    <property type="nucleotide sequence ID" value="NZ_CP130319.1"/>
</dbReference>
<organism evidence="2 3">
    <name type="scientific">Paenibacillus roseopurpureus</name>
    <dbReference type="NCBI Taxonomy" id="2918901"/>
    <lineage>
        <taxon>Bacteria</taxon>
        <taxon>Bacillati</taxon>
        <taxon>Bacillota</taxon>
        <taxon>Bacilli</taxon>
        <taxon>Bacillales</taxon>
        <taxon>Paenibacillaceae</taxon>
        <taxon>Paenibacillus</taxon>
    </lineage>
</organism>